<dbReference type="AlphaFoldDB" id="A0A0R2H018"/>
<dbReference type="RefSeq" id="WP_057744656.1">
    <property type="nucleotide sequence ID" value="NZ_BJLU01000007.1"/>
</dbReference>
<protein>
    <submittedName>
        <fullName evidence="1">Uncharacterized protein</fullName>
    </submittedName>
</protein>
<gene>
    <name evidence="1" type="ORF">IV50_GL000524</name>
    <name evidence="2" type="ORF">NCTC13645_00181</name>
</gene>
<dbReference type="Proteomes" id="UP000051992">
    <property type="component" value="Unassembled WGS sequence"/>
</dbReference>
<evidence type="ECO:0000313" key="3">
    <source>
        <dbReference type="Proteomes" id="UP000051992"/>
    </source>
</evidence>
<name>A0A0R2H018_WEIVI</name>
<sequence>MQFSADTLKLLDQVNQLYPGSIVLHGSGDASGIINHEQVTTDVLGERLAIQVTDATAPDFTATHELLHMMLGLGGFPQVFFQLKVADNDDLTEQMIVMSTYLYRPALHAIIYKEQKQHGLITNDVLNGYVKGVEAELTPETSDDEQSQAALRIMLLLDAQVLFSVLDNDQIKAKQTELMDLYPVAWAAASEILAAMQPEKITNALGLHRAVVAAFTTFDEQMAKMQLPLLNAKEFATLTPVLSERQLRLTVNQIFNIKHVDLLDETTNQTAYIGVTKQDGQNSFAISAPEEETQRAEFFKELYQLSVSELFDQIKQPYTLRD</sequence>
<evidence type="ECO:0000313" key="1">
    <source>
        <dbReference type="EMBL" id="KRN46256.1"/>
    </source>
</evidence>
<evidence type="ECO:0000313" key="4">
    <source>
        <dbReference type="Proteomes" id="UP000254621"/>
    </source>
</evidence>
<dbReference type="OrthoDB" id="2246846at2"/>
<dbReference type="STRING" id="1629.IV50_GL000524"/>
<proteinExistence type="predicted"/>
<dbReference type="EMBL" id="JQBM01000002">
    <property type="protein sequence ID" value="KRN46256.1"/>
    <property type="molecule type" value="Genomic_DNA"/>
</dbReference>
<keyword evidence="3" id="KW-1185">Reference proteome</keyword>
<evidence type="ECO:0000313" key="2">
    <source>
        <dbReference type="EMBL" id="SUP52297.1"/>
    </source>
</evidence>
<reference evidence="2 4" key="2">
    <citation type="submission" date="2018-06" db="EMBL/GenBank/DDBJ databases">
        <authorList>
            <consortium name="Pathogen Informatics"/>
            <person name="Doyle S."/>
        </authorList>
    </citation>
    <scope>NUCLEOTIDE SEQUENCE [LARGE SCALE GENOMIC DNA]</scope>
    <source>
        <strain evidence="2 4">NCTC13645</strain>
    </source>
</reference>
<accession>A0A0R2H018</accession>
<organism evidence="1 3">
    <name type="scientific">Weissella viridescens</name>
    <name type="common">Lactobacillus viridescens</name>
    <dbReference type="NCBI Taxonomy" id="1629"/>
    <lineage>
        <taxon>Bacteria</taxon>
        <taxon>Bacillati</taxon>
        <taxon>Bacillota</taxon>
        <taxon>Bacilli</taxon>
        <taxon>Lactobacillales</taxon>
        <taxon>Lactobacillaceae</taxon>
        <taxon>Weissella</taxon>
    </lineage>
</organism>
<dbReference type="Proteomes" id="UP000254621">
    <property type="component" value="Unassembled WGS sequence"/>
</dbReference>
<reference evidence="1 3" key="1">
    <citation type="journal article" date="2015" name="Genome Announc.">
        <title>Expanding the biotechnology potential of lactobacilli through comparative genomics of 213 strains and associated genera.</title>
        <authorList>
            <person name="Sun Z."/>
            <person name="Harris H.M."/>
            <person name="McCann A."/>
            <person name="Guo C."/>
            <person name="Argimon S."/>
            <person name="Zhang W."/>
            <person name="Yang X."/>
            <person name="Jeffery I.B."/>
            <person name="Cooney J.C."/>
            <person name="Kagawa T.F."/>
            <person name="Liu W."/>
            <person name="Song Y."/>
            <person name="Salvetti E."/>
            <person name="Wrobel A."/>
            <person name="Rasinkangas P."/>
            <person name="Parkhill J."/>
            <person name="Rea M.C."/>
            <person name="O'Sullivan O."/>
            <person name="Ritari J."/>
            <person name="Douillard F.P."/>
            <person name="Paul Ross R."/>
            <person name="Yang R."/>
            <person name="Briner A.E."/>
            <person name="Felis G.E."/>
            <person name="de Vos W.M."/>
            <person name="Barrangou R."/>
            <person name="Klaenhammer T.R."/>
            <person name="Caufield P.W."/>
            <person name="Cui Y."/>
            <person name="Zhang H."/>
            <person name="O'Toole P.W."/>
        </authorList>
    </citation>
    <scope>NUCLEOTIDE SEQUENCE [LARGE SCALE GENOMIC DNA]</scope>
    <source>
        <strain evidence="1 3">DSM 20410</strain>
    </source>
</reference>
<dbReference type="PATRIC" id="fig|1629.5.peg.528"/>
<dbReference type="EMBL" id="UHIV01000001">
    <property type="protein sequence ID" value="SUP52297.1"/>
    <property type="molecule type" value="Genomic_DNA"/>
</dbReference>